<dbReference type="GO" id="GO:0043093">
    <property type="term" value="P:FtsZ-dependent cytokinesis"/>
    <property type="evidence" value="ECO:0007669"/>
    <property type="project" value="InterPro"/>
</dbReference>
<dbReference type="STRING" id="1633631.GCA_001442925_01092"/>
<accession>A0A0P1LXP0</accession>
<dbReference type="GO" id="GO:0005737">
    <property type="term" value="C:cytoplasm"/>
    <property type="evidence" value="ECO:0007669"/>
    <property type="project" value="InterPro"/>
</dbReference>
<accession>A0A0S4N0D2</accession>
<keyword evidence="6" id="KW-1185">Reference proteome</keyword>
<protein>
    <recommendedName>
        <fullName evidence="7">Cell division protein ZapB</fullName>
    </recommendedName>
</protein>
<dbReference type="InterPro" id="IPR009252">
    <property type="entry name" value="Cell_div_ZapB"/>
</dbReference>
<dbReference type="Gene3D" id="1.20.5.340">
    <property type="match status" value="1"/>
</dbReference>
<dbReference type="AlphaFoldDB" id="A0A0P1P668"/>
<dbReference type="Proteomes" id="UP000182200">
    <property type="component" value="Unassembled WGS sequence"/>
</dbReference>
<keyword evidence="1 2" id="KW-0175">Coiled coil</keyword>
<sequence>MESKNSKLNFTNLIEELQGKFDRVFEYVQSLKSENESLKHKIESLETEIEKLKRENEELRKNGVVLFSEVEREELKKKIAFLLERINQYL</sequence>
<dbReference type="Proteomes" id="UP000182011">
    <property type="component" value="Unassembled WGS sequence"/>
</dbReference>
<evidence type="ECO:0000256" key="1">
    <source>
        <dbReference type="ARBA" id="ARBA00023054"/>
    </source>
</evidence>
<name>A0A0P1P668_9BACT</name>
<evidence type="ECO:0000313" key="6">
    <source>
        <dbReference type="Proteomes" id="UP000182200"/>
    </source>
</evidence>
<proteinExistence type="predicted"/>
<dbReference type="RefSeq" id="WP_141652079.1">
    <property type="nucleotide sequence ID" value="NZ_CZVI01000001.1"/>
</dbReference>
<dbReference type="EMBL" id="CZVI01000001">
    <property type="protein sequence ID" value="CUS77889.1"/>
    <property type="molecule type" value="Genomic_DNA"/>
</dbReference>
<dbReference type="Pfam" id="PF06005">
    <property type="entry name" value="ZapB"/>
    <property type="match status" value="1"/>
</dbReference>
<accession>A0A0P1P668</accession>
<accession>A0A0P1LRZ5</accession>
<accession>A0A0P1P7D6</accession>
<accession>A0A0P1M671</accession>
<evidence type="ECO:0000313" key="3">
    <source>
        <dbReference type="EMBL" id="CUS77889.1"/>
    </source>
</evidence>
<evidence type="ECO:0000313" key="4">
    <source>
        <dbReference type="EMBL" id="CUU04722.1"/>
    </source>
</evidence>
<reference evidence="3 6" key="2">
    <citation type="submission" date="2015-11" db="EMBL/GenBank/DDBJ databases">
        <authorList>
            <person name="Varghese N."/>
        </authorList>
    </citation>
    <scope>NUCLEOTIDE SEQUENCE [LARGE SCALE GENOMIC DNA]</scope>
    <source>
        <strain evidence="3 6">JGI-8</strain>
    </source>
</reference>
<dbReference type="GO" id="GO:0090529">
    <property type="term" value="P:cell septum assembly"/>
    <property type="evidence" value="ECO:0007669"/>
    <property type="project" value="InterPro"/>
</dbReference>
<evidence type="ECO:0000256" key="2">
    <source>
        <dbReference type="SAM" id="Coils"/>
    </source>
</evidence>
<accession>A0A0P1M9V0</accession>
<evidence type="ECO:0000313" key="5">
    <source>
        <dbReference type="Proteomes" id="UP000182011"/>
    </source>
</evidence>
<organism evidence="4 5">
    <name type="scientific">Candidatus Kryptonium thompsonii</name>
    <dbReference type="NCBI Taxonomy" id="1633631"/>
    <lineage>
        <taxon>Bacteria</taxon>
        <taxon>Pseudomonadati</taxon>
        <taxon>Candidatus Kryptoniota</taxon>
        <taxon>Candidatus Kryptonium</taxon>
    </lineage>
</organism>
<reference evidence="4 5" key="1">
    <citation type="submission" date="2015-11" db="EMBL/GenBank/DDBJ databases">
        <authorList>
            <person name="Zhang Y."/>
            <person name="Guo Z."/>
        </authorList>
    </citation>
    <scope>NUCLEOTIDE SEQUENCE [LARGE SCALE GENOMIC DNA]</scope>
    <source>
        <strain evidence="4">JGI-4</strain>
    </source>
</reference>
<evidence type="ECO:0008006" key="7">
    <source>
        <dbReference type="Google" id="ProtNLM"/>
    </source>
</evidence>
<feature type="coiled-coil region" evidence="2">
    <location>
        <begin position="28"/>
        <end position="69"/>
    </location>
</feature>
<accession>A0A0P1LA30</accession>
<gene>
    <name evidence="4" type="ORF">JGI4_01093</name>
    <name evidence="3" type="ORF">JGI8_00175</name>
</gene>
<accession>A0A0P1NXM1</accession>
<dbReference type="EMBL" id="FAOP01000004">
    <property type="protein sequence ID" value="CUU04722.1"/>
    <property type="molecule type" value="Genomic_DNA"/>
</dbReference>